<evidence type="ECO:0000313" key="7">
    <source>
        <dbReference type="EMBL" id="AEF93156.1"/>
    </source>
</evidence>
<dbReference type="eggNOG" id="COG1280">
    <property type="taxonomic scope" value="Bacteria"/>
</dbReference>
<keyword evidence="2" id="KW-1003">Cell membrane</keyword>
<dbReference type="InterPro" id="IPR001123">
    <property type="entry name" value="LeuE-type"/>
</dbReference>
<gene>
    <name evidence="7" type="ordered locus">Desca_0252</name>
</gene>
<dbReference type="KEGG" id="dca:Desca_0252"/>
<name>F6B5T3_DESCC</name>
<keyword evidence="3 6" id="KW-0812">Transmembrane</keyword>
<dbReference type="EMBL" id="CP002736">
    <property type="protein sequence ID" value="AEF93156.1"/>
    <property type="molecule type" value="Genomic_DNA"/>
</dbReference>
<evidence type="ECO:0000256" key="3">
    <source>
        <dbReference type="ARBA" id="ARBA00022692"/>
    </source>
</evidence>
<dbReference type="PANTHER" id="PTHR38825:SF1">
    <property type="entry name" value="TRANSPORTER, LYSE FAMILY"/>
    <property type="match status" value="1"/>
</dbReference>
<evidence type="ECO:0000256" key="1">
    <source>
        <dbReference type="ARBA" id="ARBA00004651"/>
    </source>
</evidence>
<feature type="transmembrane region" description="Helical" evidence="6">
    <location>
        <begin position="162"/>
        <end position="185"/>
    </location>
</feature>
<dbReference type="PANTHER" id="PTHR38825">
    <property type="entry name" value="LYSINE EXPORTER PROTEIN (LYSE/YGGA)"/>
    <property type="match status" value="1"/>
</dbReference>
<reference evidence="7" key="1">
    <citation type="submission" date="2011-05" db="EMBL/GenBank/DDBJ databases">
        <title>Complete sequence of Desulfotomaculum carboxydivorans CO-1-SRB.</title>
        <authorList>
            <consortium name="US DOE Joint Genome Institute"/>
            <person name="Lucas S."/>
            <person name="Han J."/>
            <person name="Lapidus A."/>
            <person name="Cheng J.-F."/>
            <person name="Goodwin L."/>
            <person name="Pitluck S."/>
            <person name="Peters L."/>
            <person name="Mikhailova N."/>
            <person name="Lu M."/>
            <person name="Han C."/>
            <person name="Tapia R."/>
            <person name="Land M."/>
            <person name="Hauser L."/>
            <person name="Kyrpides N."/>
            <person name="Ivanova N."/>
            <person name="Pagani I."/>
            <person name="Stams A."/>
            <person name="Plugge C."/>
            <person name="Muyzer G."/>
            <person name="Kuever J."/>
            <person name="Parshina S."/>
            <person name="Ivanova A."/>
            <person name="Nazina T."/>
            <person name="Woyke T."/>
        </authorList>
    </citation>
    <scope>NUCLEOTIDE SEQUENCE [LARGE SCALE GENOMIC DNA]</scope>
    <source>
        <strain evidence="7">CO-1-SRB</strain>
    </source>
</reference>
<organism evidence="7 8">
    <name type="scientific">Desulfotomaculum nigrificans (strain DSM 14880 / VKM B-2319 / CO-1-SRB)</name>
    <name type="common">Desulfotomaculum carboxydivorans</name>
    <dbReference type="NCBI Taxonomy" id="868595"/>
    <lineage>
        <taxon>Bacteria</taxon>
        <taxon>Bacillati</taxon>
        <taxon>Bacillota</taxon>
        <taxon>Clostridia</taxon>
        <taxon>Eubacteriales</taxon>
        <taxon>Desulfotomaculaceae</taxon>
        <taxon>Desulfotomaculum</taxon>
    </lineage>
</organism>
<dbReference type="RefSeq" id="WP_003544651.1">
    <property type="nucleotide sequence ID" value="NC_015565.1"/>
</dbReference>
<keyword evidence="4 6" id="KW-1133">Transmembrane helix</keyword>
<feature type="transmembrane region" description="Helical" evidence="6">
    <location>
        <begin position="70"/>
        <end position="88"/>
    </location>
</feature>
<evidence type="ECO:0000256" key="6">
    <source>
        <dbReference type="SAM" id="Phobius"/>
    </source>
</evidence>
<evidence type="ECO:0000256" key="2">
    <source>
        <dbReference type="ARBA" id="ARBA00022475"/>
    </source>
</evidence>
<dbReference type="HOGENOM" id="CLU_104651_0_0_9"/>
<dbReference type="Pfam" id="PF01810">
    <property type="entry name" value="LysE"/>
    <property type="match status" value="1"/>
</dbReference>
<dbReference type="GO" id="GO:0006865">
    <property type="term" value="P:amino acid transport"/>
    <property type="evidence" value="ECO:0007669"/>
    <property type="project" value="InterPro"/>
</dbReference>
<sequence>MELLAIFSSSFVLGLSGAMMPGPMLTVTIGESARRGFKAGPLIVLGHGLLELLLVLALILGLAEVLTMPRVGSTIAIVGGLFLLYMGWGMARDAYLGKITLDLSEKTAGSHPNDAGPAPRGMHPVLAGSVVSLSNPYWSIWWATVGLGYITLSLEKGTLGLAAFYTGHILSDLVWFCLIAGAVVAGRKFISTRVYRGILVACGIFLLWLGGMFIFRGFTGFT</sequence>
<keyword evidence="5 6" id="KW-0472">Membrane</keyword>
<feature type="transmembrane region" description="Helical" evidence="6">
    <location>
        <begin position="42"/>
        <end position="63"/>
    </location>
</feature>
<proteinExistence type="predicted"/>
<dbReference type="GO" id="GO:0005886">
    <property type="term" value="C:plasma membrane"/>
    <property type="evidence" value="ECO:0007669"/>
    <property type="project" value="UniProtKB-SubCell"/>
</dbReference>
<feature type="transmembrane region" description="Helical" evidence="6">
    <location>
        <begin position="197"/>
        <end position="218"/>
    </location>
</feature>
<evidence type="ECO:0000256" key="4">
    <source>
        <dbReference type="ARBA" id="ARBA00022989"/>
    </source>
</evidence>
<keyword evidence="8" id="KW-1185">Reference proteome</keyword>
<protein>
    <submittedName>
        <fullName evidence="7">Lysine exporter protein (LYSE/YGGA)</fullName>
    </submittedName>
</protein>
<dbReference type="STRING" id="868595.Desca_0252"/>
<comment type="subcellular location">
    <subcellularLocation>
        <location evidence="1">Cell membrane</location>
        <topology evidence="1">Multi-pass membrane protein</topology>
    </subcellularLocation>
</comment>
<dbReference type="Proteomes" id="UP000009226">
    <property type="component" value="Chromosome"/>
</dbReference>
<accession>F6B5T3</accession>
<evidence type="ECO:0000256" key="5">
    <source>
        <dbReference type="ARBA" id="ARBA00023136"/>
    </source>
</evidence>
<dbReference type="AlphaFoldDB" id="F6B5T3"/>
<evidence type="ECO:0000313" key="8">
    <source>
        <dbReference type="Proteomes" id="UP000009226"/>
    </source>
</evidence>